<dbReference type="STRING" id="1076872.G8ZUA1"/>
<dbReference type="GeneID" id="11503562"/>
<keyword evidence="5 6" id="KW-0472">Membrane</keyword>
<dbReference type="InterPro" id="IPR007915">
    <property type="entry name" value="TMEM258/Ost5"/>
</dbReference>
<sequence>MDYAQLLREFKTSEPFEAPFALDSQPKYAVLSLIISLMVISLALATAWSKRSFPVKLIIYTVLSFIGSLFCGSAAVFLANSWGVYV</sequence>
<name>G8ZUA1_TORDE</name>
<keyword evidence="3 6" id="KW-0812">Transmembrane</keyword>
<evidence type="ECO:0000256" key="1">
    <source>
        <dbReference type="ARBA" id="ARBA00004141"/>
    </source>
</evidence>
<dbReference type="KEGG" id="tdl:TDEL_0D06110"/>
<comment type="similarity">
    <text evidence="2 6">Belongs to the OST5 family.</text>
</comment>
<proteinExistence type="inferred from homology"/>
<evidence type="ECO:0000256" key="2">
    <source>
        <dbReference type="ARBA" id="ARBA00009825"/>
    </source>
</evidence>
<comment type="subunit">
    <text evidence="6">Component of the oligosaccharyltransferase (OST) complex.</text>
</comment>
<dbReference type="Pfam" id="PF05251">
    <property type="entry name" value="Ost5"/>
    <property type="match status" value="1"/>
</dbReference>
<gene>
    <name evidence="7" type="primary">TDEL0D06110</name>
    <name evidence="7" type="ORF">TDEL_0D06110</name>
</gene>
<dbReference type="GO" id="GO:0005198">
    <property type="term" value="F:structural molecule activity"/>
    <property type="evidence" value="ECO:0007669"/>
    <property type="project" value="EnsemblFungi"/>
</dbReference>
<dbReference type="EMBL" id="HE616745">
    <property type="protein sequence ID" value="CCE92195.1"/>
    <property type="molecule type" value="Genomic_DNA"/>
</dbReference>
<evidence type="ECO:0000256" key="5">
    <source>
        <dbReference type="ARBA" id="ARBA00023136"/>
    </source>
</evidence>
<protein>
    <recommendedName>
        <fullName evidence="6">Dolichyl-diphosphooligosaccharide-protein glycosyltransferase subunit OST5</fullName>
    </recommendedName>
</protein>
<comment type="subcellular location">
    <subcellularLocation>
        <location evidence="1 6">Membrane</location>
        <topology evidence="1 6">Multi-pass membrane protein</topology>
    </subcellularLocation>
</comment>
<dbReference type="Proteomes" id="UP000005627">
    <property type="component" value="Chromosome 4"/>
</dbReference>
<evidence type="ECO:0000256" key="4">
    <source>
        <dbReference type="ARBA" id="ARBA00022989"/>
    </source>
</evidence>
<dbReference type="GO" id="GO:0006487">
    <property type="term" value="P:protein N-linked glycosylation"/>
    <property type="evidence" value="ECO:0007669"/>
    <property type="project" value="UniProtKB-UniRule"/>
</dbReference>
<feature type="transmembrane region" description="Helical" evidence="6">
    <location>
        <begin position="28"/>
        <end position="45"/>
    </location>
</feature>
<feature type="transmembrane region" description="Helical" evidence="6">
    <location>
        <begin position="57"/>
        <end position="79"/>
    </location>
</feature>
<evidence type="ECO:0000313" key="8">
    <source>
        <dbReference type="Proteomes" id="UP000005627"/>
    </source>
</evidence>
<evidence type="ECO:0000256" key="6">
    <source>
        <dbReference type="RuleBase" id="RU367008"/>
    </source>
</evidence>
<dbReference type="HOGENOM" id="CLU_183917_0_0_1"/>
<dbReference type="OrthoDB" id="4047914at2759"/>
<evidence type="ECO:0000256" key="3">
    <source>
        <dbReference type="ARBA" id="ARBA00022692"/>
    </source>
</evidence>
<dbReference type="FunCoup" id="G8ZUA1">
    <property type="interactions" value="129"/>
</dbReference>
<reference evidence="7 8" key="1">
    <citation type="journal article" date="2011" name="Proc. Natl. Acad. Sci. U.S.A.">
        <title>Evolutionary erosion of yeast sex chromosomes by mating-type switching accidents.</title>
        <authorList>
            <person name="Gordon J.L."/>
            <person name="Armisen D."/>
            <person name="Proux-Wera E."/>
            <person name="Oheigeartaigh S.S."/>
            <person name="Byrne K.P."/>
            <person name="Wolfe K.H."/>
        </authorList>
    </citation>
    <scope>NUCLEOTIDE SEQUENCE [LARGE SCALE GENOMIC DNA]</scope>
    <source>
        <strain evidence="8">ATCC 10662 / CBS 1146 / NBRC 0425 / NCYC 2629 / NRRL Y-866</strain>
    </source>
</reference>
<comment type="function">
    <text evidence="6">Subunit of the oligosaccharyl transferase (OST) complex that catalyzes the initial transfer of a defined glycan (Glc(3)Man(9)GlcNAc(2) in eukaryotes) from the lipid carrier dolichol-pyrophosphate to an asparagine residue within an Asn-X-Ser/Thr consensus motif in nascent polypeptide chains, the first step in protein N-glycosylation. N-glycosylation occurs cotranslationally and the complex associates with the Sec61 complex at the channel-forming translocon complex that mediates protein translocation across the endoplasmic reticulum (ER). All subunits are required for a maximal enzyme activity.</text>
</comment>
<keyword evidence="8" id="KW-1185">Reference proteome</keyword>
<accession>G8ZUA1</accession>
<dbReference type="AlphaFoldDB" id="G8ZUA1"/>
<dbReference type="RefSeq" id="XP_003681406.1">
    <property type="nucleotide sequence ID" value="XM_003681358.1"/>
</dbReference>
<organism evidence="7 8">
    <name type="scientific">Torulaspora delbrueckii</name>
    <name type="common">Yeast</name>
    <name type="synonym">Candida colliculosa</name>
    <dbReference type="NCBI Taxonomy" id="4950"/>
    <lineage>
        <taxon>Eukaryota</taxon>
        <taxon>Fungi</taxon>
        <taxon>Dikarya</taxon>
        <taxon>Ascomycota</taxon>
        <taxon>Saccharomycotina</taxon>
        <taxon>Saccharomycetes</taxon>
        <taxon>Saccharomycetales</taxon>
        <taxon>Saccharomycetaceae</taxon>
        <taxon>Torulaspora</taxon>
    </lineage>
</organism>
<dbReference type="GO" id="GO:0008250">
    <property type="term" value="C:oligosaccharyltransferase complex"/>
    <property type="evidence" value="ECO:0007669"/>
    <property type="project" value="UniProtKB-UniRule"/>
</dbReference>
<dbReference type="InParanoid" id="G8ZUA1"/>
<evidence type="ECO:0000313" key="7">
    <source>
        <dbReference type="EMBL" id="CCE92195.1"/>
    </source>
</evidence>
<keyword evidence="4 6" id="KW-1133">Transmembrane helix</keyword>
<dbReference type="eggNOG" id="ENOG502S993">
    <property type="taxonomic scope" value="Eukaryota"/>
</dbReference>